<proteinExistence type="predicted"/>
<dbReference type="Pfam" id="PF00646">
    <property type="entry name" value="F-box"/>
    <property type="match status" value="1"/>
</dbReference>
<sequence length="252" mass="29469">MVGRGKSKQARVNVLSSRLKEDRISQLPDHLILYNILDHLPIKDFVATSVLSTRWRSLWLSVPCLKLNSRKFSNSISFVSFGDMFFNSDPVSKTCRKLIIYLETFKSWFQVIHHYSKVKPLPQFDYMSRLEVTLCASDLKWLPIFLEHCPNLKSLELVLDHQSRKIYSKERNQISFSAVPQCFLSSLEFVDLKNNIRGYAADVFLNLVSYFIENSAILKKVNLHPCSNYRANKYFFLKRLLSIPRRSVYCEL</sequence>
<name>A0A8T1XSA7_9BRAS</name>
<evidence type="ECO:0000313" key="3">
    <source>
        <dbReference type="Proteomes" id="UP000694240"/>
    </source>
</evidence>
<dbReference type="SMART" id="SM00579">
    <property type="entry name" value="FBD"/>
    <property type="match status" value="1"/>
</dbReference>
<dbReference type="Pfam" id="PF08387">
    <property type="entry name" value="FBD"/>
    <property type="match status" value="1"/>
</dbReference>
<dbReference type="PANTHER" id="PTHR31900">
    <property type="entry name" value="F-BOX/RNI SUPERFAMILY PROTEIN-RELATED"/>
    <property type="match status" value="1"/>
</dbReference>
<keyword evidence="3" id="KW-1185">Reference proteome</keyword>
<evidence type="ECO:0000259" key="1">
    <source>
        <dbReference type="SMART" id="SM00579"/>
    </source>
</evidence>
<protein>
    <submittedName>
        <fullName evidence="2">F-box-like domain superfamily</fullName>
    </submittedName>
</protein>
<dbReference type="InterPro" id="IPR006566">
    <property type="entry name" value="FBD"/>
</dbReference>
<dbReference type="Proteomes" id="UP000694240">
    <property type="component" value="Chromosome 13"/>
</dbReference>
<feature type="non-terminal residue" evidence="2">
    <location>
        <position position="252"/>
    </location>
</feature>
<comment type="caution">
    <text evidence="2">The sequence shown here is derived from an EMBL/GenBank/DDBJ whole genome shotgun (WGS) entry which is preliminary data.</text>
</comment>
<dbReference type="InterPro" id="IPR001810">
    <property type="entry name" value="F-box_dom"/>
</dbReference>
<evidence type="ECO:0000313" key="2">
    <source>
        <dbReference type="EMBL" id="KAG7534091.1"/>
    </source>
</evidence>
<gene>
    <name evidence="2" type="ORF">ISN45_Aa08g016670</name>
</gene>
<organism evidence="2 3">
    <name type="scientific">Arabidopsis thaliana x Arabidopsis arenosa</name>
    <dbReference type="NCBI Taxonomy" id="1240361"/>
    <lineage>
        <taxon>Eukaryota</taxon>
        <taxon>Viridiplantae</taxon>
        <taxon>Streptophyta</taxon>
        <taxon>Embryophyta</taxon>
        <taxon>Tracheophyta</taxon>
        <taxon>Spermatophyta</taxon>
        <taxon>Magnoliopsida</taxon>
        <taxon>eudicotyledons</taxon>
        <taxon>Gunneridae</taxon>
        <taxon>Pentapetalae</taxon>
        <taxon>rosids</taxon>
        <taxon>malvids</taxon>
        <taxon>Brassicales</taxon>
        <taxon>Brassicaceae</taxon>
        <taxon>Camelineae</taxon>
        <taxon>Arabidopsis</taxon>
    </lineage>
</organism>
<dbReference type="PANTHER" id="PTHR31900:SF25">
    <property type="entry name" value="FBD DOMAIN-CONTAINING PROTEIN"/>
    <property type="match status" value="1"/>
</dbReference>
<reference evidence="2 3" key="1">
    <citation type="submission" date="2020-12" db="EMBL/GenBank/DDBJ databases">
        <title>Concerted genomic and epigenomic changes stabilize Arabidopsis allopolyploids.</title>
        <authorList>
            <person name="Chen Z."/>
        </authorList>
    </citation>
    <scope>NUCLEOTIDE SEQUENCE [LARGE SCALE GENOMIC DNA]</scope>
    <source>
        <strain evidence="2">Allo738</strain>
        <tissue evidence="2">Leaf</tissue>
    </source>
</reference>
<dbReference type="InterPro" id="IPR050232">
    <property type="entry name" value="FBL13/AtMIF1-like"/>
</dbReference>
<dbReference type="EMBL" id="JAEFBK010000013">
    <property type="protein sequence ID" value="KAG7534091.1"/>
    <property type="molecule type" value="Genomic_DNA"/>
</dbReference>
<accession>A0A8T1XSA7</accession>
<feature type="domain" description="FBD" evidence="1">
    <location>
        <begin position="181"/>
        <end position="252"/>
    </location>
</feature>
<dbReference type="AlphaFoldDB" id="A0A8T1XSA7"/>